<dbReference type="RefSeq" id="WP_184391329.1">
    <property type="nucleotide sequence ID" value="NZ_BAAAJD010000104.1"/>
</dbReference>
<name>A0A7W8VD58_9ACTN</name>
<dbReference type="AlphaFoldDB" id="A0A7W8VD58"/>
<proteinExistence type="predicted"/>
<keyword evidence="2" id="KW-1185">Reference proteome</keyword>
<sequence length="753" mass="80519">MNEMNRAPEVGSGYPVGRLAKAFSTALTHHDPRVRSAAAERTEAWRRVVAGMADRTLAIGSRTPVAGMPAWVTPEVLHGGFATGRPAAGGPLRPQEQELAARFGLPADRRALYAHHLTEEGLAELTALLDGGGYELELPEQAALLAVAWLVRAGDTAAALRLLSVIEPFAAELCFTPRPAPGRRPLGGFVYRHTVEDVRGELEDREENPRVSAQQEALAVWNPFADRVLEHWLRTADGGGDVDAVRPDGWVAQGAGLLAEYERLAAEHTRCTKHRRPKENLAILLAALREAVEEGRVGARRRGLLRHAVRSMVRKRGLPGSDRHTALRAEQAAHAAAPSHRVLGRLLSARLAPLPQATGAPLAAELLGPTSAAEAGAFGVPADRPIPPKLRAITLRCLAAPLDDLVAAGLVPSAEVLAELVPALSAEAEAASAPDPALGRLVAANYRAFRNRRSLLLLNLERQVRVDELPWTQELLPHRAARKARGAAARSVLLEVGGAALAHFPGTIAPNPLVAEFSALSRAAGLGLPFTEELAADIFMGEFSPKFLRAAEIAALLLDGGLYARYYGIDYEQLFDHGGDAPARGSADVSPFSLLCRRRAGAAGSGVAAAGMVIEQQQILTTHNLAVLVHAGVGPGDGGWAGPARRAFAVAAGIVERLPRLSGPLGHVKNAAFAWRQAVFFLDRCSADERREVLSWMYEHAAGLPGHAWKRLSPVLKGLDAVLDGGDLDRDRPHDARRFLGWSDRGHWMLSDG</sequence>
<evidence type="ECO:0000313" key="2">
    <source>
        <dbReference type="Proteomes" id="UP000572635"/>
    </source>
</evidence>
<evidence type="ECO:0000313" key="1">
    <source>
        <dbReference type="EMBL" id="MBB5431648.1"/>
    </source>
</evidence>
<dbReference type="EMBL" id="JACHDB010000001">
    <property type="protein sequence ID" value="MBB5431648.1"/>
    <property type="molecule type" value="Genomic_DNA"/>
</dbReference>
<protein>
    <submittedName>
        <fullName evidence="1">Uncharacterized protein</fullName>
    </submittedName>
</protein>
<reference evidence="1 2" key="1">
    <citation type="submission" date="2020-08" db="EMBL/GenBank/DDBJ databases">
        <title>Sequencing the genomes of 1000 actinobacteria strains.</title>
        <authorList>
            <person name="Klenk H.-P."/>
        </authorList>
    </citation>
    <scope>NUCLEOTIDE SEQUENCE [LARGE SCALE GENOMIC DNA]</scope>
    <source>
        <strain evidence="1 2">DSM 44551</strain>
    </source>
</reference>
<accession>A0A7W8VD58</accession>
<organism evidence="1 2">
    <name type="scientific">Nocardiopsis composta</name>
    <dbReference type="NCBI Taxonomy" id="157465"/>
    <lineage>
        <taxon>Bacteria</taxon>
        <taxon>Bacillati</taxon>
        <taxon>Actinomycetota</taxon>
        <taxon>Actinomycetes</taxon>
        <taxon>Streptosporangiales</taxon>
        <taxon>Nocardiopsidaceae</taxon>
        <taxon>Nocardiopsis</taxon>
    </lineage>
</organism>
<gene>
    <name evidence="1" type="ORF">HDA36_001732</name>
</gene>
<dbReference type="Proteomes" id="UP000572635">
    <property type="component" value="Unassembled WGS sequence"/>
</dbReference>
<comment type="caution">
    <text evidence="1">The sequence shown here is derived from an EMBL/GenBank/DDBJ whole genome shotgun (WGS) entry which is preliminary data.</text>
</comment>